<evidence type="ECO:0000313" key="3">
    <source>
        <dbReference type="Proteomes" id="UP000605848"/>
    </source>
</evidence>
<dbReference type="Proteomes" id="UP000605848">
    <property type="component" value="Unassembled WGS sequence"/>
</dbReference>
<dbReference type="Pfam" id="PF04314">
    <property type="entry name" value="PCuAC"/>
    <property type="match status" value="1"/>
</dbReference>
<reference evidence="2" key="1">
    <citation type="submission" date="2021-01" db="EMBL/GenBank/DDBJ databases">
        <title>Microvirga sp.</title>
        <authorList>
            <person name="Kim M.K."/>
        </authorList>
    </citation>
    <scope>NUCLEOTIDE SEQUENCE</scope>
    <source>
        <strain evidence="2">5420S-16</strain>
    </source>
</reference>
<proteinExistence type="predicted"/>
<feature type="chain" id="PRO_5037405820" evidence="1">
    <location>
        <begin position="28"/>
        <end position="173"/>
    </location>
</feature>
<organism evidence="2 3">
    <name type="scientific">Microvirga aerilata</name>
    <dbReference type="NCBI Taxonomy" id="670292"/>
    <lineage>
        <taxon>Bacteria</taxon>
        <taxon>Pseudomonadati</taxon>
        <taxon>Pseudomonadota</taxon>
        <taxon>Alphaproteobacteria</taxon>
        <taxon>Hyphomicrobiales</taxon>
        <taxon>Methylobacteriaceae</taxon>
        <taxon>Microvirga</taxon>
    </lineage>
</organism>
<accession>A0A936ZP51</accession>
<evidence type="ECO:0000256" key="1">
    <source>
        <dbReference type="SAM" id="SignalP"/>
    </source>
</evidence>
<evidence type="ECO:0000313" key="2">
    <source>
        <dbReference type="EMBL" id="MBL0408128.1"/>
    </source>
</evidence>
<dbReference type="Gene3D" id="2.60.40.1890">
    <property type="entry name" value="PCu(A)C copper chaperone"/>
    <property type="match status" value="1"/>
</dbReference>
<comment type="caution">
    <text evidence="2">The sequence shown here is derived from an EMBL/GenBank/DDBJ whole genome shotgun (WGS) entry which is preliminary data.</text>
</comment>
<dbReference type="RefSeq" id="WP_202065836.1">
    <property type="nucleotide sequence ID" value="NZ_JAEQMY010000151.1"/>
</dbReference>
<sequence>MKTVCCAGIAAVLLTIVALTDARGTLAQTAAPASYRVGPILVEAPWSREAPGGVRRAVGYMRITNTGQQADRLVGGTAAGPGRLEVHQSVTADGFARMQAVAEGLVIGPGETVELKPGGPHVMLVDLRQGPKAGEIIKGTLVFEKAGMVDIEYQVGGVGIRSAPTAAAGHHHH</sequence>
<dbReference type="PANTHER" id="PTHR36302">
    <property type="entry name" value="BLR7088 PROTEIN"/>
    <property type="match status" value="1"/>
</dbReference>
<dbReference type="PANTHER" id="PTHR36302:SF1">
    <property type="entry name" value="COPPER CHAPERONE PCU(A)C"/>
    <property type="match status" value="1"/>
</dbReference>
<gene>
    <name evidence="2" type="ORF">JKG68_30000</name>
</gene>
<dbReference type="InterPro" id="IPR036182">
    <property type="entry name" value="PCuAC_sf"/>
</dbReference>
<keyword evidence="1" id="KW-0732">Signal</keyword>
<protein>
    <submittedName>
        <fullName evidence="2">Copper chaperone PCu(A)C</fullName>
    </submittedName>
</protein>
<dbReference type="InterPro" id="IPR058248">
    <property type="entry name" value="Lxx211020-like"/>
</dbReference>
<dbReference type="SUPFAM" id="SSF110087">
    <property type="entry name" value="DR1885-like metal-binding protein"/>
    <property type="match status" value="1"/>
</dbReference>
<keyword evidence="3" id="KW-1185">Reference proteome</keyword>
<feature type="signal peptide" evidence="1">
    <location>
        <begin position="1"/>
        <end position="27"/>
    </location>
</feature>
<dbReference type="EMBL" id="JAEQMY010000151">
    <property type="protein sequence ID" value="MBL0408128.1"/>
    <property type="molecule type" value="Genomic_DNA"/>
</dbReference>
<dbReference type="AlphaFoldDB" id="A0A936ZP51"/>
<dbReference type="InterPro" id="IPR007410">
    <property type="entry name" value="LpqE-like"/>
</dbReference>
<name>A0A936ZP51_9HYPH</name>